<reference evidence="3" key="1">
    <citation type="journal article" date="2012" name="Nat. Biotechnol.">
        <title>Reference genome sequence of the model plant Setaria.</title>
        <authorList>
            <person name="Bennetzen J.L."/>
            <person name="Schmutz J."/>
            <person name="Wang H."/>
            <person name="Percifield R."/>
            <person name="Hawkins J."/>
            <person name="Pontaroli A.C."/>
            <person name="Estep M."/>
            <person name="Feng L."/>
            <person name="Vaughn J.N."/>
            <person name="Grimwood J."/>
            <person name="Jenkins J."/>
            <person name="Barry K."/>
            <person name="Lindquist E."/>
            <person name="Hellsten U."/>
            <person name="Deshpande S."/>
            <person name="Wang X."/>
            <person name="Wu X."/>
            <person name="Mitros T."/>
            <person name="Triplett J."/>
            <person name="Yang X."/>
            <person name="Ye C.Y."/>
            <person name="Mauro-Herrera M."/>
            <person name="Wang L."/>
            <person name="Li P."/>
            <person name="Sharma M."/>
            <person name="Sharma R."/>
            <person name="Ronald P.C."/>
            <person name="Panaud O."/>
            <person name="Kellogg E.A."/>
            <person name="Brutnell T.P."/>
            <person name="Doust A.N."/>
            <person name="Tuskan G.A."/>
            <person name="Rokhsar D."/>
            <person name="Devos K.M."/>
        </authorList>
    </citation>
    <scope>NUCLEOTIDE SEQUENCE [LARGE SCALE GENOMIC DNA]</scope>
    <source>
        <strain evidence="3">cv. Yugu1</strain>
    </source>
</reference>
<sequence>MMEKGSPNQAAAGLPDDLIVEILARLPAGPLCRCKCVSQSWRALISDPAHRARFAHTLSGFFVFSRPHSASAPSSWSFIAIQQSPPLVDTALSFLPPSHGEIDILDSRNGLLLLRCPGEGDRHPCYVVCNPATAEWVALPQPSQTPGQQCDRDGRGLKTTSAALGFNPAVSSCFYVFQLMEEKWVYNNVNVIRAVEIYSSETGAWISRLSGWKDRLVFFAGNKTYFKVQDRAYITCVFVGHSQGRLRYVHEDDEQPGDSLSICVLEGNVNEEFTVKHSVRKMDLFGPRKSRWPKEHQTVAFHPDGNLIFLYHRPSDRLMCYDMNRREMHVICDVGGVKPCQHLFLPYVPYYSRVLVSPN</sequence>
<dbReference type="InterPro" id="IPR036047">
    <property type="entry name" value="F-box-like_dom_sf"/>
</dbReference>
<dbReference type="CDD" id="cd22157">
    <property type="entry name" value="F-box_AtFBW1-like"/>
    <property type="match status" value="1"/>
</dbReference>
<evidence type="ECO:0000313" key="3">
    <source>
        <dbReference type="Proteomes" id="UP000004995"/>
    </source>
</evidence>
<dbReference type="InParanoid" id="K3Y898"/>
<feature type="domain" description="F-box" evidence="1">
    <location>
        <begin position="8"/>
        <end position="57"/>
    </location>
</feature>
<dbReference type="Pfam" id="PF24750">
    <property type="entry name" value="b-prop_At3g26010-like"/>
    <property type="match status" value="1"/>
</dbReference>
<dbReference type="Proteomes" id="UP000004995">
    <property type="component" value="Unassembled WGS sequence"/>
</dbReference>
<dbReference type="PROSITE" id="PS50181">
    <property type="entry name" value="FBOX"/>
    <property type="match status" value="1"/>
</dbReference>
<dbReference type="SMART" id="SM00256">
    <property type="entry name" value="FBOX"/>
    <property type="match status" value="1"/>
</dbReference>
<dbReference type="OMA" id="SIRARSC"/>
<dbReference type="eggNOG" id="ENOG502QWH8">
    <property type="taxonomic scope" value="Eukaryota"/>
</dbReference>
<dbReference type="Gramene" id="KQK99466">
    <property type="protein sequence ID" value="KQK99466"/>
    <property type="gene ID" value="SETIT_010439mg"/>
</dbReference>
<dbReference type="PANTHER" id="PTHR35546:SF80">
    <property type="entry name" value="F-BOX DOMAIN CONTAINING PROTEIN EXPRESSED"/>
    <property type="match status" value="1"/>
</dbReference>
<keyword evidence="3" id="KW-1185">Reference proteome</keyword>
<dbReference type="InterPro" id="IPR001810">
    <property type="entry name" value="F-box_dom"/>
</dbReference>
<accession>K3Y898</accession>
<dbReference type="SUPFAM" id="SSF81383">
    <property type="entry name" value="F-box domain"/>
    <property type="match status" value="1"/>
</dbReference>
<dbReference type="EMBL" id="AGNK02004542">
    <property type="status" value="NOT_ANNOTATED_CDS"/>
    <property type="molecule type" value="Genomic_DNA"/>
</dbReference>
<dbReference type="AlphaFoldDB" id="K3Y898"/>
<dbReference type="InterPro" id="IPR056592">
    <property type="entry name" value="Beta-prop_At3g26010-like"/>
</dbReference>
<organism evidence="2 3">
    <name type="scientific">Setaria italica</name>
    <name type="common">Foxtail millet</name>
    <name type="synonym">Panicum italicum</name>
    <dbReference type="NCBI Taxonomy" id="4555"/>
    <lineage>
        <taxon>Eukaryota</taxon>
        <taxon>Viridiplantae</taxon>
        <taxon>Streptophyta</taxon>
        <taxon>Embryophyta</taxon>
        <taxon>Tracheophyta</taxon>
        <taxon>Spermatophyta</taxon>
        <taxon>Magnoliopsida</taxon>
        <taxon>Liliopsida</taxon>
        <taxon>Poales</taxon>
        <taxon>Poaceae</taxon>
        <taxon>PACMAD clade</taxon>
        <taxon>Panicoideae</taxon>
        <taxon>Panicodae</taxon>
        <taxon>Paniceae</taxon>
        <taxon>Cenchrinae</taxon>
        <taxon>Setaria</taxon>
    </lineage>
</organism>
<evidence type="ECO:0000259" key="1">
    <source>
        <dbReference type="PROSITE" id="PS50181"/>
    </source>
</evidence>
<evidence type="ECO:0000313" key="2">
    <source>
        <dbReference type="EnsemblPlants" id="KQK99466"/>
    </source>
</evidence>
<dbReference type="HOGENOM" id="CLU_022847_1_1_1"/>
<dbReference type="STRING" id="4555.K3Y898"/>
<dbReference type="Pfam" id="PF00646">
    <property type="entry name" value="F-box"/>
    <property type="match status" value="1"/>
</dbReference>
<reference evidence="2" key="2">
    <citation type="submission" date="2018-08" db="UniProtKB">
        <authorList>
            <consortium name="EnsemblPlants"/>
        </authorList>
    </citation>
    <scope>IDENTIFICATION</scope>
    <source>
        <strain evidence="2">Yugu1</strain>
    </source>
</reference>
<dbReference type="EnsemblPlants" id="KQK99466">
    <property type="protein sequence ID" value="KQK99466"/>
    <property type="gene ID" value="SETIT_010439mg"/>
</dbReference>
<dbReference type="Gene3D" id="1.20.1280.50">
    <property type="match status" value="1"/>
</dbReference>
<dbReference type="PANTHER" id="PTHR35546">
    <property type="entry name" value="F-BOX PROTEIN INTERACTION DOMAIN PROTEIN-RELATED"/>
    <property type="match status" value="1"/>
</dbReference>
<dbReference type="InterPro" id="IPR055290">
    <property type="entry name" value="At3g26010-like"/>
</dbReference>
<proteinExistence type="predicted"/>
<protein>
    <recommendedName>
        <fullName evidence="1">F-box domain-containing protein</fullName>
    </recommendedName>
</protein>
<name>K3Y898_SETIT</name>